<dbReference type="CDD" id="cd12921">
    <property type="entry name" value="VKOR_4"/>
    <property type="match status" value="1"/>
</dbReference>
<dbReference type="AlphaFoldDB" id="A0A1H7TPJ9"/>
<keyword evidence="5 10" id="KW-1133">Transmembrane helix</keyword>
<feature type="transmembrane region" description="Helical" evidence="10">
    <location>
        <begin position="224"/>
        <end position="242"/>
    </location>
</feature>
<dbReference type="SUPFAM" id="SSF52833">
    <property type="entry name" value="Thioredoxin-like"/>
    <property type="match status" value="1"/>
</dbReference>
<evidence type="ECO:0000256" key="7">
    <source>
        <dbReference type="ARBA" id="ARBA00023136"/>
    </source>
</evidence>
<dbReference type="Gene3D" id="3.40.30.10">
    <property type="entry name" value="Glutaredoxin"/>
    <property type="match status" value="1"/>
</dbReference>
<evidence type="ECO:0000256" key="6">
    <source>
        <dbReference type="ARBA" id="ARBA00023002"/>
    </source>
</evidence>
<sequence>MKDSLIYITQRLLKKNKISFDKKEFSFQIQSHPSYPSLHAITGVLDHFNIENIAADVPVNSETLAQLPNNFLAQIYLDNNGKDLVFVEKDKKTKDYNILSKDNEKETVSQEQFLQKFTGIIVAVENEKSESKTVKTSNTKEILLFGVLTVSFFIALFYQRPLLINLVHTSLSILGIIISLVILKQENGEKTSIGNAFCSGNTEKKDCDAVLTSKGANLFKGHKLSDLSLLYFSGLTLTSLLLTANFYTIHLISILASIITLYSIYYQYAIIKKWCLLCLTIVGILWVQSVISYSSIESSNLITVYSIAIFILSYTIVYTIWNYLKPIFIQQKDLQKNKIAYLKFRRNYTLFDSLLQRSATLDTNIDNLQEIIFGNASSKLELLIVTNPFCGHCKPVHTIIEDILKRHENNVRIIVRFNTNVDHLESNQIKVTSRLVELYNTQGPEICRQAMSAIYQGENVEKWIQTWGVTNNLKASLTVLTIEKEWCTNNAMNFTPEILINGKAYPKEYERQDLLFFIEDLEESHNTESALTY</sequence>
<evidence type="ECO:0000313" key="13">
    <source>
        <dbReference type="Proteomes" id="UP000198521"/>
    </source>
</evidence>
<evidence type="ECO:0000256" key="8">
    <source>
        <dbReference type="ARBA" id="ARBA00023157"/>
    </source>
</evidence>
<dbReference type="GO" id="GO:0016020">
    <property type="term" value="C:membrane"/>
    <property type="evidence" value="ECO:0007669"/>
    <property type="project" value="UniProtKB-SubCell"/>
</dbReference>
<dbReference type="Proteomes" id="UP000198521">
    <property type="component" value="Unassembled WGS sequence"/>
</dbReference>
<dbReference type="InterPro" id="IPR012932">
    <property type="entry name" value="VKOR"/>
</dbReference>
<accession>A0A1H7TPJ9</accession>
<keyword evidence="6" id="KW-0560">Oxidoreductase</keyword>
<feature type="transmembrane region" description="Helical" evidence="10">
    <location>
        <begin position="164"/>
        <end position="183"/>
    </location>
</feature>
<dbReference type="InterPro" id="IPR017937">
    <property type="entry name" value="Thioredoxin_CS"/>
</dbReference>
<protein>
    <submittedName>
        <fullName evidence="12">Uncharacterized membrane protein</fullName>
    </submittedName>
</protein>
<feature type="domain" description="Vitamin K epoxide reductase" evidence="11">
    <location>
        <begin position="161"/>
        <end position="292"/>
    </location>
</feature>
<evidence type="ECO:0000256" key="1">
    <source>
        <dbReference type="ARBA" id="ARBA00004141"/>
    </source>
</evidence>
<comment type="subcellular location">
    <subcellularLocation>
        <location evidence="1">Membrane</location>
        <topology evidence="1">Multi-pass membrane protein</topology>
    </subcellularLocation>
</comment>
<keyword evidence="9" id="KW-0676">Redox-active center</keyword>
<dbReference type="GO" id="GO:0048038">
    <property type="term" value="F:quinone binding"/>
    <property type="evidence" value="ECO:0007669"/>
    <property type="project" value="UniProtKB-KW"/>
</dbReference>
<keyword evidence="7 10" id="KW-0472">Membrane</keyword>
<evidence type="ECO:0000256" key="9">
    <source>
        <dbReference type="ARBA" id="ARBA00023284"/>
    </source>
</evidence>
<feature type="transmembrane region" description="Helical" evidence="10">
    <location>
        <begin position="274"/>
        <end position="296"/>
    </location>
</feature>
<comment type="similarity">
    <text evidence="2">Belongs to the VKOR family.</text>
</comment>
<keyword evidence="8" id="KW-1015">Disulfide bond</keyword>
<reference evidence="12 13" key="1">
    <citation type="submission" date="2016-10" db="EMBL/GenBank/DDBJ databases">
        <authorList>
            <person name="de Groot N.N."/>
        </authorList>
    </citation>
    <scope>NUCLEOTIDE SEQUENCE [LARGE SCALE GENOMIC DNA]</scope>
    <source>
        <strain evidence="12 13">DSM 25232</strain>
    </source>
</reference>
<dbReference type="STRING" id="1038014.SAMN04487910_3524"/>
<evidence type="ECO:0000256" key="5">
    <source>
        <dbReference type="ARBA" id="ARBA00022989"/>
    </source>
</evidence>
<evidence type="ECO:0000256" key="2">
    <source>
        <dbReference type="ARBA" id="ARBA00006214"/>
    </source>
</evidence>
<proteinExistence type="inferred from homology"/>
<keyword evidence="3 10" id="KW-0812">Transmembrane</keyword>
<feature type="transmembrane region" description="Helical" evidence="10">
    <location>
        <begin position="248"/>
        <end position="267"/>
    </location>
</feature>
<dbReference type="PROSITE" id="PS00194">
    <property type="entry name" value="THIOREDOXIN_1"/>
    <property type="match status" value="1"/>
</dbReference>
<evidence type="ECO:0000313" key="12">
    <source>
        <dbReference type="EMBL" id="SEL86296.1"/>
    </source>
</evidence>
<dbReference type="Gene3D" id="1.20.1440.130">
    <property type="entry name" value="VKOR domain"/>
    <property type="match status" value="1"/>
</dbReference>
<evidence type="ECO:0000259" key="11">
    <source>
        <dbReference type="SMART" id="SM00756"/>
    </source>
</evidence>
<gene>
    <name evidence="12" type="ORF">SAMN04487910_3524</name>
</gene>
<organism evidence="12 13">
    <name type="scientific">Aquimarina amphilecti</name>
    <dbReference type="NCBI Taxonomy" id="1038014"/>
    <lineage>
        <taxon>Bacteria</taxon>
        <taxon>Pseudomonadati</taxon>
        <taxon>Bacteroidota</taxon>
        <taxon>Flavobacteriia</taxon>
        <taxon>Flavobacteriales</taxon>
        <taxon>Flavobacteriaceae</taxon>
        <taxon>Aquimarina</taxon>
    </lineage>
</organism>
<evidence type="ECO:0000256" key="10">
    <source>
        <dbReference type="SAM" id="Phobius"/>
    </source>
</evidence>
<dbReference type="Pfam" id="PF07884">
    <property type="entry name" value="VKOR"/>
    <property type="match status" value="1"/>
</dbReference>
<feature type="transmembrane region" description="Helical" evidence="10">
    <location>
        <begin position="302"/>
        <end position="324"/>
    </location>
</feature>
<dbReference type="RefSeq" id="WP_170837116.1">
    <property type="nucleotide sequence ID" value="NZ_FOAB01000006.1"/>
</dbReference>
<dbReference type="InterPro" id="IPR038354">
    <property type="entry name" value="VKOR_sf"/>
</dbReference>
<dbReference type="InterPro" id="IPR036249">
    <property type="entry name" value="Thioredoxin-like_sf"/>
</dbReference>
<evidence type="ECO:0000256" key="4">
    <source>
        <dbReference type="ARBA" id="ARBA00022719"/>
    </source>
</evidence>
<dbReference type="GO" id="GO:0016491">
    <property type="term" value="F:oxidoreductase activity"/>
    <property type="evidence" value="ECO:0007669"/>
    <property type="project" value="UniProtKB-KW"/>
</dbReference>
<dbReference type="SMART" id="SM00756">
    <property type="entry name" value="VKc"/>
    <property type="match status" value="1"/>
</dbReference>
<keyword evidence="4" id="KW-0874">Quinone</keyword>
<dbReference type="EMBL" id="FOAB01000006">
    <property type="protein sequence ID" value="SEL86296.1"/>
    <property type="molecule type" value="Genomic_DNA"/>
</dbReference>
<keyword evidence="13" id="KW-1185">Reference proteome</keyword>
<name>A0A1H7TPJ9_AQUAM</name>
<evidence type="ECO:0000256" key="3">
    <source>
        <dbReference type="ARBA" id="ARBA00022692"/>
    </source>
</evidence>
<feature type="transmembrane region" description="Helical" evidence="10">
    <location>
        <begin position="142"/>
        <end position="158"/>
    </location>
</feature>